<keyword evidence="1" id="KW-0732">Signal</keyword>
<dbReference type="EMBL" id="BAPV01000016">
    <property type="protein sequence ID" value="GBQ90000.1"/>
    <property type="molecule type" value="Genomic_DNA"/>
</dbReference>
<evidence type="ECO:0000259" key="2">
    <source>
        <dbReference type="SMART" id="SM00062"/>
    </source>
</evidence>
<comment type="caution">
    <text evidence="3">The sequence shown here is derived from an EMBL/GenBank/DDBJ whole genome shotgun (WGS) entry which is preliminary data.</text>
</comment>
<gene>
    <name evidence="3" type="ORF">AA0535_1934</name>
</gene>
<dbReference type="Proteomes" id="UP001062776">
    <property type="component" value="Unassembled WGS sequence"/>
</dbReference>
<dbReference type="SUPFAM" id="SSF53850">
    <property type="entry name" value="Periplasmic binding protein-like II"/>
    <property type="match status" value="1"/>
</dbReference>
<dbReference type="PANTHER" id="PTHR35936:SF19">
    <property type="entry name" value="AMINO-ACID-BINDING PROTEIN YXEM-RELATED"/>
    <property type="match status" value="1"/>
</dbReference>
<evidence type="ECO:0000313" key="3">
    <source>
        <dbReference type="EMBL" id="GBQ90000.1"/>
    </source>
</evidence>
<evidence type="ECO:0000313" key="4">
    <source>
        <dbReference type="Proteomes" id="UP001062776"/>
    </source>
</evidence>
<protein>
    <submittedName>
        <fullName evidence="3">Amino acid ABC transporter ATP-binding protein</fullName>
    </submittedName>
</protein>
<dbReference type="PANTHER" id="PTHR35936">
    <property type="entry name" value="MEMBRANE-BOUND LYTIC MUREIN TRANSGLYCOSYLASE F"/>
    <property type="match status" value="1"/>
</dbReference>
<keyword evidence="4" id="KW-1185">Reference proteome</keyword>
<dbReference type="CDD" id="cd13530">
    <property type="entry name" value="PBP2_peptides_like"/>
    <property type="match status" value="1"/>
</dbReference>
<name>A0ABQ0Q3R3_9PROT</name>
<proteinExistence type="predicted"/>
<reference evidence="3" key="1">
    <citation type="submission" date="2013-04" db="EMBL/GenBank/DDBJ databases">
        <title>The genome sequencing project of 58 acetic acid bacteria.</title>
        <authorList>
            <person name="Okamoto-Kainuma A."/>
            <person name="Ishikawa M."/>
            <person name="Umino S."/>
            <person name="Koizumi Y."/>
            <person name="Shiwa Y."/>
            <person name="Yoshikawa H."/>
            <person name="Matsutani M."/>
            <person name="Matsushita K."/>
        </authorList>
    </citation>
    <scope>NUCLEOTIDE SEQUENCE</scope>
    <source>
        <strain evidence="3">NRIC 0535</strain>
    </source>
</reference>
<dbReference type="Gene3D" id="3.40.190.10">
    <property type="entry name" value="Periplasmic binding protein-like II"/>
    <property type="match status" value="2"/>
</dbReference>
<evidence type="ECO:0000256" key="1">
    <source>
        <dbReference type="ARBA" id="ARBA00022729"/>
    </source>
</evidence>
<organism evidence="3 4">
    <name type="scientific">Asaia krungthepensis NRIC 0535</name>
    <dbReference type="NCBI Taxonomy" id="1307925"/>
    <lineage>
        <taxon>Bacteria</taxon>
        <taxon>Pseudomonadati</taxon>
        <taxon>Pseudomonadota</taxon>
        <taxon>Alphaproteobacteria</taxon>
        <taxon>Acetobacterales</taxon>
        <taxon>Acetobacteraceae</taxon>
        <taxon>Asaia</taxon>
    </lineage>
</organism>
<dbReference type="GO" id="GO:0005524">
    <property type="term" value="F:ATP binding"/>
    <property type="evidence" value="ECO:0007669"/>
    <property type="project" value="UniProtKB-KW"/>
</dbReference>
<dbReference type="InterPro" id="IPR001638">
    <property type="entry name" value="Solute-binding_3/MltF_N"/>
</dbReference>
<keyword evidence="3" id="KW-0547">Nucleotide-binding</keyword>
<dbReference type="SMART" id="SM00062">
    <property type="entry name" value="PBPb"/>
    <property type="match status" value="1"/>
</dbReference>
<accession>A0ABQ0Q3R3</accession>
<dbReference type="Pfam" id="PF00497">
    <property type="entry name" value="SBP_bac_3"/>
    <property type="match status" value="1"/>
</dbReference>
<keyword evidence="3" id="KW-0067">ATP-binding</keyword>
<feature type="domain" description="Solute-binding protein family 3/N-terminal" evidence="2">
    <location>
        <begin position="20"/>
        <end position="262"/>
    </location>
</feature>
<sequence length="277" mass="30258">MATSGVAQAGCLDTIRASGVLRVGNGLLGAHPSLWQSHDGVYHGIDADLLDVLTQRLGVARSEFIITEWPTMVPGLKAGRWDIVLSDVNITEERRIRGHVLFSTPYFMLYDYVIVLADSPIRSLADLKGKTIASVMGTSDSATAHRLVADGVAADVADFETFADPFTALRNHQVAAVIVDQGTLHAQKAHFTDLRTVGTPVFYAPKPRWAGIQAKAPYRLGSEGVVISDRCPDLKVAVDEALDSMRRDGTIRTILKRYGVWEPQQDHLVLPDRTDSE</sequence>